<dbReference type="PANTHER" id="PTHR39179">
    <property type="entry name" value="SPORE COAT PROTEIN I"/>
    <property type="match status" value="1"/>
</dbReference>
<dbReference type="SUPFAM" id="SSF56112">
    <property type="entry name" value="Protein kinase-like (PK-like)"/>
    <property type="match status" value="1"/>
</dbReference>
<dbReference type="PANTHER" id="PTHR39179:SF3">
    <property type="entry name" value="COTS-RELATED PROTEIN"/>
    <property type="match status" value="1"/>
</dbReference>
<name>A0ABT0XJ05_9BACI</name>
<accession>A0ABT0XJ05</accession>
<organism evidence="2 3">
    <name type="scientific">Alkalicoccobacillus plakortidis</name>
    <dbReference type="NCBI Taxonomy" id="444060"/>
    <lineage>
        <taxon>Bacteria</taxon>
        <taxon>Bacillati</taxon>
        <taxon>Bacillota</taxon>
        <taxon>Bacilli</taxon>
        <taxon>Bacillales</taxon>
        <taxon>Bacillaceae</taxon>
        <taxon>Alkalicoccobacillus</taxon>
    </lineage>
</organism>
<evidence type="ECO:0000259" key="1">
    <source>
        <dbReference type="Pfam" id="PF01636"/>
    </source>
</evidence>
<dbReference type="InterPro" id="IPR047175">
    <property type="entry name" value="CotS-like"/>
</dbReference>
<proteinExistence type="predicted"/>
<feature type="domain" description="Aminoglycoside phosphotransferase" evidence="1">
    <location>
        <begin position="217"/>
        <end position="433"/>
    </location>
</feature>
<keyword evidence="2" id="KW-0946">Virion</keyword>
<dbReference type="Pfam" id="PF01636">
    <property type="entry name" value="APH"/>
    <property type="match status" value="1"/>
</dbReference>
<sequence>MHFNQALRDMIHEGKTRLKKANNIRSKRSQENPLPLIDRLQVGGHAKTIHGMLHWVGGDQYPEQGYRSIQLFIREWYREHPTEKISNFLDAIEDVFPDFSKIQGGLLLAECLIPYELLPILELDLRNQSVDLIKSTIHTCQEEWNISKRLVEDVADWLGWEEVALMNQSVEYPFETILFHYDIYPDQIEEIGAGKVKKLTSQRGMFALKETTLSQAQADELVHAMHRLTKLGYKQSVPLIPTKYGEYTITIGNASYYLMPWIESPEYTARESMEEKLMDQMGVIHRITVKTQELSLEQLEQSYRELLKKWEARQLQLIHFADQAEQKIYMSPFELTFLTHIHTLDQMAEVAKAQLNDWYEAAKEKGKYRSVLNHGRLSRSHALFTPENEPLLINFERVSLDTPARDLATFCRYSFPYAQWSDEEVLRLFARYEHHLPLLDEEKQLLCSYLSFPEPIAYAVDSYLKKENGWSELAHVQRLEKRILAMRKVQRLATRLLPASNETLS</sequence>
<dbReference type="Proteomes" id="UP001203665">
    <property type="component" value="Unassembled WGS sequence"/>
</dbReference>
<reference evidence="2" key="1">
    <citation type="submission" date="2022-06" db="EMBL/GenBank/DDBJ databases">
        <title>Alkalicoccobacillus porphyridii sp. nov., isolated from a marine red alga, Porphyridium purpureum and reclassification of Shouchella plakortidis and Shouchella gibsonii as Alkalicoccobacillus plakortidis comb. nov. and Alkalicoccobacillus gibsonii comb. nov.</title>
        <authorList>
            <person name="Kim K.H."/>
            <person name="Lee J.K."/>
            <person name="Han D.M."/>
            <person name="Baek J.H."/>
            <person name="Jeon C.O."/>
        </authorList>
    </citation>
    <scope>NUCLEOTIDE SEQUENCE</scope>
    <source>
        <strain evidence="2">DSM 19153</strain>
    </source>
</reference>
<keyword evidence="2" id="KW-0167">Capsid protein</keyword>
<dbReference type="InterPro" id="IPR011009">
    <property type="entry name" value="Kinase-like_dom_sf"/>
</dbReference>
<dbReference type="InterPro" id="IPR014253">
    <property type="entry name" value="Spore_coat_YsxE"/>
</dbReference>
<comment type="caution">
    <text evidence="2">The sequence shown here is derived from an EMBL/GenBank/DDBJ whole genome shotgun (WGS) entry which is preliminary data.</text>
</comment>
<dbReference type="Gene3D" id="3.90.1200.10">
    <property type="match status" value="1"/>
</dbReference>
<dbReference type="NCBIfam" id="TIGR02904">
    <property type="entry name" value="spore_ysxE"/>
    <property type="match status" value="1"/>
</dbReference>
<protein>
    <submittedName>
        <fullName evidence="2">Spore coat protein YsxE</fullName>
    </submittedName>
</protein>
<dbReference type="RefSeq" id="WP_251605582.1">
    <property type="nucleotide sequence ID" value="NZ_JAMQJY010000001.1"/>
</dbReference>
<dbReference type="EMBL" id="JAMQJY010000001">
    <property type="protein sequence ID" value="MCM2675192.1"/>
    <property type="molecule type" value="Genomic_DNA"/>
</dbReference>
<dbReference type="InterPro" id="IPR002575">
    <property type="entry name" value="Aminoglycoside_PTrfase"/>
</dbReference>
<dbReference type="Gene3D" id="3.30.200.20">
    <property type="entry name" value="Phosphorylase Kinase, domain 1"/>
    <property type="match status" value="1"/>
</dbReference>
<gene>
    <name evidence="2" type="primary">ysxE</name>
    <name evidence="2" type="ORF">NDM98_06590</name>
</gene>
<keyword evidence="3" id="KW-1185">Reference proteome</keyword>
<evidence type="ECO:0000313" key="2">
    <source>
        <dbReference type="EMBL" id="MCM2675192.1"/>
    </source>
</evidence>
<evidence type="ECO:0000313" key="3">
    <source>
        <dbReference type="Proteomes" id="UP001203665"/>
    </source>
</evidence>